<keyword evidence="2" id="KW-1185">Reference proteome</keyword>
<evidence type="ECO:0000313" key="2">
    <source>
        <dbReference type="Proteomes" id="UP001233999"/>
    </source>
</evidence>
<dbReference type="EMBL" id="JASPKZ010000307">
    <property type="protein sequence ID" value="KAJ9600577.1"/>
    <property type="molecule type" value="Genomic_DNA"/>
</dbReference>
<organism evidence="1 2">
    <name type="scientific">Diploptera punctata</name>
    <name type="common">Pacific beetle cockroach</name>
    <dbReference type="NCBI Taxonomy" id="6984"/>
    <lineage>
        <taxon>Eukaryota</taxon>
        <taxon>Metazoa</taxon>
        <taxon>Ecdysozoa</taxon>
        <taxon>Arthropoda</taxon>
        <taxon>Hexapoda</taxon>
        <taxon>Insecta</taxon>
        <taxon>Pterygota</taxon>
        <taxon>Neoptera</taxon>
        <taxon>Polyneoptera</taxon>
        <taxon>Dictyoptera</taxon>
        <taxon>Blattodea</taxon>
        <taxon>Blaberoidea</taxon>
        <taxon>Blaberidae</taxon>
        <taxon>Diplopterinae</taxon>
        <taxon>Diploptera</taxon>
    </lineage>
</organism>
<name>A0AAD8AK63_DIPPU</name>
<accession>A0AAD8AK63</accession>
<evidence type="ECO:0000313" key="1">
    <source>
        <dbReference type="EMBL" id="KAJ9600577.1"/>
    </source>
</evidence>
<protein>
    <submittedName>
        <fullName evidence="1">Uncharacterized protein</fullName>
    </submittedName>
</protein>
<sequence length="54" mass="6276">FFTFVILLQGPCSCTNIRKVAFSTAEEPFRPFYLCFRYTYTNNSTVLLPTQICL</sequence>
<dbReference type="AlphaFoldDB" id="A0AAD8AK63"/>
<feature type="non-terminal residue" evidence="1">
    <location>
        <position position="54"/>
    </location>
</feature>
<reference evidence="1" key="2">
    <citation type="submission" date="2023-05" db="EMBL/GenBank/DDBJ databases">
        <authorList>
            <person name="Fouks B."/>
        </authorList>
    </citation>
    <scope>NUCLEOTIDE SEQUENCE</scope>
    <source>
        <strain evidence="1">Stay&amp;Tobe</strain>
        <tissue evidence="1">Testes</tissue>
    </source>
</reference>
<feature type="non-terminal residue" evidence="1">
    <location>
        <position position="1"/>
    </location>
</feature>
<gene>
    <name evidence="1" type="ORF">L9F63_026285</name>
</gene>
<comment type="caution">
    <text evidence="1">The sequence shown here is derived from an EMBL/GenBank/DDBJ whole genome shotgun (WGS) entry which is preliminary data.</text>
</comment>
<proteinExistence type="predicted"/>
<dbReference type="Proteomes" id="UP001233999">
    <property type="component" value="Unassembled WGS sequence"/>
</dbReference>
<reference evidence="1" key="1">
    <citation type="journal article" date="2023" name="IScience">
        <title>Live-bearing cockroach genome reveals convergent evolutionary mechanisms linked to viviparity in insects and beyond.</title>
        <authorList>
            <person name="Fouks B."/>
            <person name="Harrison M.C."/>
            <person name="Mikhailova A.A."/>
            <person name="Marchal E."/>
            <person name="English S."/>
            <person name="Carruthers M."/>
            <person name="Jennings E.C."/>
            <person name="Chiamaka E.L."/>
            <person name="Frigard R.A."/>
            <person name="Pippel M."/>
            <person name="Attardo G.M."/>
            <person name="Benoit J.B."/>
            <person name="Bornberg-Bauer E."/>
            <person name="Tobe S.S."/>
        </authorList>
    </citation>
    <scope>NUCLEOTIDE SEQUENCE</scope>
    <source>
        <strain evidence="1">Stay&amp;Tobe</strain>
    </source>
</reference>